<evidence type="ECO:0000313" key="1">
    <source>
        <dbReference type="EMBL" id="EGG16286.1"/>
    </source>
</evidence>
<evidence type="ECO:0000313" key="2">
    <source>
        <dbReference type="Proteomes" id="UP000007797"/>
    </source>
</evidence>
<sequence length="568" mass="64283">MTTTTTTETIIDLSNLNIFNIIVSIDDGVDLICFLLTCKRFYRIGRDSKTLQFKLQCLGTPLIASTKAPFGFKAFTPTMNAIIHRFHLTSFVNLFKRSTSNILVVGDSKVIVNQNHNDNDITHCILTHYNKFGDVPRSTTHLVIPEDALVSETLGVDILPPNIESLTLLDYYGQPIKQGDLPAKLKHLNITLNQLLPGALPSTLESLRFDGFDDFHTHTLAPNMYSQCSRLTRLHLGLCQLVLDPAYGRVPLSDLFPVTLLTHLSSYEEVSVTLLKECCNLEVLKVPHNNIKHIDLSKHFPKLWSLTLQSIRDDIDPQLSIPPSIKRLRLCLGRTNQSLKGVIPQGVEYLILESYSQPVRKGDIPDSVKSLVWKTPNDPELIVLPSNLQKLKLTYSYDQEPIIPSPLPPALTKLVFGSSVQGDMKLSLPETTTYLYFHVDHDTNIPQAFKGDCIPLHLKTLNLFVVFKQESDDNTRICIDDIIYHSNIDKLILTFYQTGQVEFKIRRDNNNNNNNNNNILMVDSESMFGGYLPIKGHQQQQKKLYLDLQKRSPIQDTPYNIISLLLLD</sequence>
<dbReference type="GeneID" id="14868358"/>
<name>F4Q7A4_CACFS</name>
<dbReference type="OMA" id="DNTRICI"/>
<dbReference type="SUPFAM" id="SSF52058">
    <property type="entry name" value="L domain-like"/>
    <property type="match status" value="1"/>
</dbReference>
<dbReference type="Proteomes" id="UP000007797">
    <property type="component" value="Unassembled WGS sequence"/>
</dbReference>
<dbReference type="KEGG" id="dfa:DFA_09316"/>
<dbReference type="InterPro" id="IPR032675">
    <property type="entry name" value="LRR_dom_sf"/>
</dbReference>
<dbReference type="InterPro" id="IPR051251">
    <property type="entry name" value="STK_FNIP-Repeat"/>
</dbReference>
<proteinExistence type="predicted"/>
<accession>F4Q7A4</accession>
<dbReference type="PANTHER" id="PTHR32134">
    <property type="entry name" value="FNIP REPEAT-CONTAINING PROTEIN"/>
    <property type="match status" value="1"/>
</dbReference>
<dbReference type="InterPro" id="IPR008615">
    <property type="entry name" value="FNIP"/>
</dbReference>
<dbReference type="PANTHER" id="PTHR32134:SF92">
    <property type="entry name" value="FNIP REPEAT-CONTAINING PROTEIN"/>
    <property type="match status" value="1"/>
</dbReference>
<dbReference type="RefSeq" id="XP_004354670.1">
    <property type="nucleotide sequence ID" value="XM_004354618.1"/>
</dbReference>
<organism evidence="1 2">
    <name type="scientific">Cavenderia fasciculata</name>
    <name type="common">Slime mold</name>
    <name type="synonym">Dictyostelium fasciculatum</name>
    <dbReference type="NCBI Taxonomy" id="261658"/>
    <lineage>
        <taxon>Eukaryota</taxon>
        <taxon>Amoebozoa</taxon>
        <taxon>Evosea</taxon>
        <taxon>Eumycetozoa</taxon>
        <taxon>Dictyostelia</taxon>
        <taxon>Acytosteliales</taxon>
        <taxon>Cavenderiaceae</taxon>
        <taxon>Cavenderia</taxon>
    </lineage>
</organism>
<keyword evidence="2" id="KW-1185">Reference proteome</keyword>
<protein>
    <submittedName>
        <fullName evidence="1">Uncharacterized protein</fullName>
    </submittedName>
</protein>
<reference evidence="2" key="1">
    <citation type="journal article" date="2011" name="Genome Res.">
        <title>Phylogeny-wide analysis of social amoeba genomes highlights ancient origins for complex intercellular communication.</title>
        <authorList>
            <person name="Heidel A.J."/>
            <person name="Lawal H.M."/>
            <person name="Felder M."/>
            <person name="Schilde C."/>
            <person name="Helps N.R."/>
            <person name="Tunggal B."/>
            <person name="Rivero F."/>
            <person name="John U."/>
            <person name="Schleicher M."/>
            <person name="Eichinger L."/>
            <person name="Platzer M."/>
            <person name="Noegel A.A."/>
            <person name="Schaap P."/>
            <person name="Gloeckner G."/>
        </authorList>
    </citation>
    <scope>NUCLEOTIDE SEQUENCE [LARGE SCALE GENOMIC DNA]</scope>
    <source>
        <strain evidence="2">SH3</strain>
    </source>
</reference>
<gene>
    <name evidence="1" type="ORF">DFA_09316</name>
</gene>
<dbReference type="AlphaFoldDB" id="F4Q7A4"/>
<dbReference type="Gene3D" id="3.80.10.10">
    <property type="entry name" value="Ribonuclease Inhibitor"/>
    <property type="match status" value="1"/>
</dbReference>
<dbReference type="Pfam" id="PF05725">
    <property type="entry name" value="FNIP"/>
    <property type="match status" value="2"/>
</dbReference>
<dbReference type="EMBL" id="GL883024">
    <property type="protein sequence ID" value="EGG16286.1"/>
    <property type="molecule type" value="Genomic_DNA"/>
</dbReference>